<protein>
    <submittedName>
        <fullName evidence="2">ABC transporter permease</fullName>
    </submittedName>
</protein>
<evidence type="ECO:0000313" key="3">
    <source>
        <dbReference type="Proteomes" id="UP000309676"/>
    </source>
</evidence>
<dbReference type="OrthoDB" id="2583154at2"/>
<dbReference type="GO" id="GO:0140359">
    <property type="term" value="F:ABC-type transporter activity"/>
    <property type="evidence" value="ECO:0007669"/>
    <property type="project" value="InterPro"/>
</dbReference>
<keyword evidence="1" id="KW-1133">Transmembrane helix</keyword>
<dbReference type="AlphaFoldDB" id="A0A5R9G6T3"/>
<feature type="transmembrane region" description="Helical" evidence="1">
    <location>
        <begin position="215"/>
        <end position="236"/>
    </location>
</feature>
<keyword evidence="3" id="KW-1185">Reference proteome</keyword>
<proteinExistence type="predicted"/>
<reference evidence="2 3" key="1">
    <citation type="submission" date="2019-05" db="EMBL/GenBank/DDBJ databases">
        <authorList>
            <person name="Narsing Rao M.P."/>
            <person name="Li W.J."/>
        </authorList>
    </citation>
    <scope>NUCLEOTIDE SEQUENCE [LARGE SCALE GENOMIC DNA]</scope>
    <source>
        <strain evidence="2 3">SYSU_K30003</strain>
    </source>
</reference>
<keyword evidence="1" id="KW-0472">Membrane</keyword>
<comment type="caution">
    <text evidence="2">The sequence shown here is derived from an EMBL/GenBank/DDBJ whole genome shotgun (WGS) entry which is preliminary data.</text>
</comment>
<feature type="transmembrane region" description="Helical" evidence="1">
    <location>
        <begin position="51"/>
        <end position="75"/>
    </location>
</feature>
<feature type="transmembrane region" description="Helical" evidence="1">
    <location>
        <begin position="22"/>
        <end position="45"/>
    </location>
</feature>
<dbReference type="Pfam" id="PF12730">
    <property type="entry name" value="ABC2_membrane_4"/>
    <property type="match status" value="1"/>
</dbReference>
<dbReference type="GO" id="GO:0005886">
    <property type="term" value="C:plasma membrane"/>
    <property type="evidence" value="ECO:0007669"/>
    <property type="project" value="UniProtKB-SubCell"/>
</dbReference>
<name>A0A5R9G6T3_9BACL</name>
<feature type="transmembrane region" description="Helical" evidence="1">
    <location>
        <begin position="133"/>
        <end position="155"/>
    </location>
</feature>
<evidence type="ECO:0000313" key="2">
    <source>
        <dbReference type="EMBL" id="TLS50769.1"/>
    </source>
</evidence>
<accession>A0A5R9G6T3</accession>
<dbReference type="EMBL" id="VCIW01000013">
    <property type="protein sequence ID" value="TLS50769.1"/>
    <property type="molecule type" value="Genomic_DNA"/>
</dbReference>
<dbReference type="RefSeq" id="WP_138195803.1">
    <property type="nucleotide sequence ID" value="NZ_VCIW01000013.1"/>
</dbReference>
<gene>
    <name evidence="2" type="ORF">FE782_18910</name>
</gene>
<keyword evidence="1" id="KW-0812">Transmembrane</keyword>
<organism evidence="2 3">
    <name type="scientific">Paenibacillus antri</name>
    <dbReference type="NCBI Taxonomy" id="2582848"/>
    <lineage>
        <taxon>Bacteria</taxon>
        <taxon>Bacillati</taxon>
        <taxon>Bacillota</taxon>
        <taxon>Bacilli</taxon>
        <taxon>Bacillales</taxon>
        <taxon>Paenibacillaceae</taxon>
        <taxon>Paenibacillus</taxon>
    </lineage>
</organism>
<sequence length="241" mass="26003">MIRQWTYLTGEELRKLFRGSKLIVLLLLSFFIGVLFVLIGGYLGLDGNVSLIALKMMLAVLLPLFMASLGSELMVTEWKDGTIKNALKLPLSREMIYLGKLSAGWTAGALIVLSVFIPTFLGGLLLGGMPSPSAIGATVATYASAVVFCGLLLILSNSVSLWAGSSGVGLVACVLIWMGMSFVGLFEPEYSRFFVTGYADWLQPLLRGGDAGTSLSMLLFMTAYYIIGTILGMLAFQRKEI</sequence>
<feature type="transmembrane region" description="Helical" evidence="1">
    <location>
        <begin position="167"/>
        <end position="186"/>
    </location>
</feature>
<dbReference type="Proteomes" id="UP000309676">
    <property type="component" value="Unassembled WGS sequence"/>
</dbReference>
<evidence type="ECO:0000256" key="1">
    <source>
        <dbReference type="SAM" id="Phobius"/>
    </source>
</evidence>
<feature type="transmembrane region" description="Helical" evidence="1">
    <location>
        <begin position="96"/>
        <end position="121"/>
    </location>
</feature>